<evidence type="ECO:0000313" key="1">
    <source>
        <dbReference type="EMBL" id="AGA28563.1"/>
    </source>
</evidence>
<keyword evidence="2" id="KW-1185">Reference proteome</keyword>
<dbReference type="STRING" id="886293.Sinac_4367"/>
<dbReference type="KEGG" id="saci:Sinac_4367"/>
<gene>
    <name evidence="1" type="ordered locus">Sinac_4367</name>
</gene>
<proteinExistence type="predicted"/>
<evidence type="ECO:0000313" key="2">
    <source>
        <dbReference type="Proteomes" id="UP000010798"/>
    </source>
</evidence>
<dbReference type="EMBL" id="CP003364">
    <property type="protein sequence ID" value="AGA28563.1"/>
    <property type="molecule type" value="Genomic_DNA"/>
</dbReference>
<protein>
    <submittedName>
        <fullName evidence="1">Uncharacterized protein</fullName>
    </submittedName>
</protein>
<sequence length="125" mass="13751">MEALRCWMSLLCLVLATSDPLLRHWEAATDLALSFAELRQGDDLNNIEPVDDGVADDPGSAILKAGSVFSVADSWGLLAVADSLTTHFVLTSMPPGLSLRFRVDRRSRSPAGTSRRHAWLQRYLI</sequence>
<accession>L0DIC1</accession>
<dbReference type="HOGENOM" id="CLU_1991191_0_0_0"/>
<dbReference type="AlphaFoldDB" id="L0DIC1"/>
<reference evidence="1 2" key="1">
    <citation type="submission" date="2012-02" db="EMBL/GenBank/DDBJ databases">
        <title>Complete sequence of chromosome of Singulisphaera acidiphila DSM 18658.</title>
        <authorList>
            <consortium name="US DOE Joint Genome Institute (JGI-PGF)"/>
            <person name="Lucas S."/>
            <person name="Copeland A."/>
            <person name="Lapidus A."/>
            <person name="Glavina del Rio T."/>
            <person name="Dalin E."/>
            <person name="Tice H."/>
            <person name="Bruce D."/>
            <person name="Goodwin L."/>
            <person name="Pitluck S."/>
            <person name="Peters L."/>
            <person name="Ovchinnikova G."/>
            <person name="Chertkov O."/>
            <person name="Kyrpides N."/>
            <person name="Mavromatis K."/>
            <person name="Ivanova N."/>
            <person name="Brettin T."/>
            <person name="Detter J.C."/>
            <person name="Han C."/>
            <person name="Larimer F."/>
            <person name="Land M."/>
            <person name="Hauser L."/>
            <person name="Markowitz V."/>
            <person name="Cheng J.-F."/>
            <person name="Hugenholtz P."/>
            <person name="Woyke T."/>
            <person name="Wu D."/>
            <person name="Tindall B."/>
            <person name="Pomrenke H."/>
            <person name="Brambilla E."/>
            <person name="Klenk H.-P."/>
            <person name="Eisen J.A."/>
        </authorList>
    </citation>
    <scope>NUCLEOTIDE SEQUENCE [LARGE SCALE GENOMIC DNA]</scope>
    <source>
        <strain evidence="2">ATCC BAA-1392 / DSM 18658 / VKM B-2454 / MOB10</strain>
    </source>
</reference>
<organism evidence="1 2">
    <name type="scientific">Singulisphaera acidiphila (strain ATCC BAA-1392 / DSM 18658 / VKM B-2454 / MOB10)</name>
    <dbReference type="NCBI Taxonomy" id="886293"/>
    <lineage>
        <taxon>Bacteria</taxon>
        <taxon>Pseudomonadati</taxon>
        <taxon>Planctomycetota</taxon>
        <taxon>Planctomycetia</taxon>
        <taxon>Isosphaerales</taxon>
        <taxon>Isosphaeraceae</taxon>
        <taxon>Singulisphaera</taxon>
    </lineage>
</organism>
<name>L0DIC1_SINAD</name>
<dbReference type="Proteomes" id="UP000010798">
    <property type="component" value="Chromosome"/>
</dbReference>